<comment type="caution">
    <text evidence="2">The sequence shown here is derived from an EMBL/GenBank/DDBJ whole genome shotgun (WGS) entry which is preliminary data.</text>
</comment>
<reference evidence="2" key="1">
    <citation type="submission" date="2020-10" db="EMBL/GenBank/DDBJ databases">
        <authorList>
            <person name="Gilroy R."/>
        </authorList>
    </citation>
    <scope>NUCLEOTIDE SEQUENCE</scope>
    <source>
        <strain evidence="2">1063</strain>
    </source>
</reference>
<dbReference type="EMBL" id="DVMN01000068">
    <property type="protein sequence ID" value="HIU21353.1"/>
    <property type="molecule type" value="Genomic_DNA"/>
</dbReference>
<evidence type="ECO:0000313" key="2">
    <source>
        <dbReference type="EMBL" id="HIU21353.1"/>
    </source>
</evidence>
<feature type="domain" description="Phage-Barnase-EndoU-ColicinE5/D-RelE-like nuclease" evidence="1">
    <location>
        <begin position="12"/>
        <end position="101"/>
    </location>
</feature>
<accession>A0A9D1L2Y1</accession>
<gene>
    <name evidence="2" type="ORF">IAD51_03875</name>
</gene>
<sequence>MLREKQGHVKGAFHREDIGDIDLIWGDDTCGLQHILKRREEQGINAQEFVKDLAEVVEKGSYRKQNKRGNYELLYNGKMAIVSPELQGNKMTFLVTAFKTTIKK</sequence>
<name>A0A9D1L2Y1_9FIRM</name>
<dbReference type="AlphaFoldDB" id="A0A9D1L2Y1"/>
<evidence type="ECO:0000313" key="3">
    <source>
        <dbReference type="Proteomes" id="UP000824088"/>
    </source>
</evidence>
<dbReference type="InterPro" id="IPR041092">
    <property type="entry name" value="PBECR1"/>
</dbReference>
<protein>
    <recommendedName>
        <fullName evidence="1">Phage-Barnase-EndoU-ColicinE5/D-RelE-like nuclease domain-containing protein</fullName>
    </recommendedName>
</protein>
<proteinExistence type="predicted"/>
<evidence type="ECO:0000259" key="1">
    <source>
        <dbReference type="Pfam" id="PF18809"/>
    </source>
</evidence>
<dbReference type="Pfam" id="PF18809">
    <property type="entry name" value="PBECR1"/>
    <property type="match status" value="1"/>
</dbReference>
<reference evidence="2" key="2">
    <citation type="journal article" date="2021" name="PeerJ">
        <title>Extensive microbial diversity within the chicken gut microbiome revealed by metagenomics and culture.</title>
        <authorList>
            <person name="Gilroy R."/>
            <person name="Ravi A."/>
            <person name="Getino M."/>
            <person name="Pursley I."/>
            <person name="Horton D.L."/>
            <person name="Alikhan N.F."/>
            <person name="Baker D."/>
            <person name="Gharbi K."/>
            <person name="Hall N."/>
            <person name="Watson M."/>
            <person name="Adriaenssens E.M."/>
            <person name="Foster-Nyarko E."/>
            <person name="Jarju S."/>
            <person name="Secka A."/>
            <person name="Antonio M."/>
            <person name="Oren A."/>
            <person name="Chaudhuri R.R."/>
            <person name="La Ragione R."/>
            <person name="Hildebrand F."/>
            <person name="Pallen M.J."/>
        </authorList>
    </citation>
    <scope>NUCLEOTIDE SEQUENCE</scope>
    <source>
        <strain evidence="2">1063</strain>
    </source>
</reference>
<organism evidence="2 3">
    <name type="scientific">Candidatus Limadaptatus stercorigallinarum</name>
    <dbReference type="NCBI Taxonomy" id="2840845"/>
    <lineage>
        <taxon>Bacteria</taxon>
        <taxon>Bacillati</taxon>
        <taxon>Bacillota</taxon>
        <taxon>Clostridia</taxon>
        <taxon>Eubacteriales</taxon>
        <taxon>Candidatus Limadaptatus</taxon>
    </lineage>
</organism>
<dbReference type="Proteomes" id="UP000824088">
    <property type="component" value="Unassembled WGS sequence"/>
</dbReference>